<dbReference type="GO" id="GO:0005886">
    <property type="term" value="C:plasma membrane"/>
    <property type="evidence" value="ECO:0007669"/>
    <property type="project" value="TreeGrafter"/>
</dbReference>
<dbReference type="InterPro" id="IPR006586">
    <property type="entry name" value="ADAM_Cys-rich"/>
</dbReference>
<keyword evidence="2" id="KW-0812">Transmembrane</keyword>
<protein>
    <recommendedName>
        <fullName evidence="3">EGF-like domain-containing protein</fullName>
    </recommendedName>
</protein>
<keyword evidence="2" id="KW-0472">Membrane</keyword>
<comment type="caution">
    <text evidence="4">The sequence shown here is derived from an EMBL/GenBank/DDBJ whole genome shotgun (WGS) entry which is preliminary data.</text>
</comment>
<sequence length="145" mass="16107">MPIFGIEPSIIKTPVQGIICWGVDFQLGSDVPDPAMVNEGTKCAEGKVCKDFRCVPVSELGYDCDIQNKCGGNGVCNNNKNCHCNDGWAFPDCKTKDYGRFDTSQRDGLLVFFFLVVPLLALGVFVFFRRNELKRKFCGRGRSHG</sequence>
<dbReference type="PROSITE" id="PS50026">
    <property type="entry name" value="EGF_3"/>
    <property type="match status" value="1"/>
</dbReference>
<keyword evidence="1" id="KW-0245">EGF-like domain</keyword>
<dbReference type="OrthoDB" id="5951731at2759"/>
<dbReference type="AlphaFoldDB" id="A0A8J6BA80"/>
<keyword evidence="5" id="KW-1185">Reference proteome</keyword>
<feature type="disulfide bond" evidence="1">
    <location>
        <begin position="84"/>
        <end position="93"/>
    </location>
</feature>
<evidence type="ECO:0000259" key="3">
    <source>
        <dbReference type="PROSITE" id="PS50026"/>
    </source>
</evidence>
<dbReference type="SMART" id="SM00608">
    <property type="entry name" value="ACR"/>
    <property type="match status" value="1"/>
</dbReference>
<evidence type="ECO:0000313" key="4">
    <source>
        <dbReference type="EMBL" id="KAG9461164.1"/>
    </source>
</evidence>
<dbReference type="EMBL" id="WNTK01027649">
    <property type="protein sequence ID" value="KAG9461164.1"/>
    <property type="molecule type" value="Genomic_DNA"/>
</dbReference>
<evidence type="ECO:0000313" key="5">
    <source>
        <dbReference type="Proteomes" id="UP000770717"/>
    </source>
</evidence>
<keyword evidence="2" id="KW-1133">Transmembrane helix</keyword>
<feature type="domain" description="EGF-like" evidence="3">
    <location>
        <begin position="60"/>
        <end position="94"/>
    </location>
</feature>
<dbReference type="Proteomes" id="UP000770717">
    <property type="component" value="Unassembled WGS sequence"/>
</dbReference>
<dbReference type="InterPro" id="IPR000742">
    <property type="entry name" value="EGF"/>
</dbReference>
<proteinExistence type="predicted"/>
<dbReference type="PANTHER" id="PTHR11905">
    <property type="entry name" value="ADAM A DISINTEGRIN AND METALLOPROTEASE DOMAIN"/>
    <property type="match status" value="1"/>
</dbReference>
<feature type="transmembrane region" description="Helical" evidence="2">
    <location>
        <begin position="109"/>
        <end position="128"/>
    </location>
</feature>
<evidence type="ECO:0000256" key="1">
    <source>
        <dbReference type="PROSITE-ProRule" id="PRU00076"/>
    </source>
</evidence>
<dbReference type="PROSITE" id="PS01186">
    <property type="entry name" value="EGF_2"/>
    <property type="match status" value="1"/>
</dbReference>
<keyword evidence="1" id="KW-1015">Disulfide bond</keyword>
<accession>A0A8J6BA80</accession>
<organism evidence="4 5">
    <name type="scientific">Eleutherodactylus coqui</name>
    <name type="common">Puerto Rican coqui</name>
    <dbReference type="NCBI Taxonomy" id="57060"/>
    <lineage>
        <taxon>Eukaryota</taxon>
        <taxon>Metazoa</taxon>
        <taxon>Chordata</taxon>
        <taxon>Craniata</taxon>
        <taxon>Vertebrata</taxon>
        <taxon>Euteleostomi</taxon>
        <taxon>Amphibia</taxon>
        <taxon>Batrachia</taxon>
        <taxon>Anura</taxon>
        <taxon>Neobatrachia</taxon>
        <taxon>Hyloidea</taxon>
        <taxon>Eleutherodactylidae</taxon>
        <taxon>Eleutherodactylinae</taxon>
        <taxon>Eleutherodactylus</taxon>
        <taxon>Eleutherodactylus</taxon>
    </lineage>
</organism>
<comment type="caution">
    <text evidence="1">Lacks conserved residue(s) required for the propagation of feature annotation.</text>
</comment>
<reference evidence="4" key="1">
    <citation type="thesis" date="2020" institute="ProQuest LLC" country="789 East Eisenhower Parkway, Ann Arbor, MI, USA">
        <title>Comparative Genomics and Chromosome Evolution.</title>
        <authorList>
            <person name="Mudd A.B."/>
        </authorList>
    </citation>
    <scope>NUCLEOTIDE SEQUENCE</scope>
    <source>
        <strain evidence="4">HN-11 Male</strain>
        <tissue evidence="4">Kidney and liver</tissue>
    </source>
</reference>
<gene>
    <name evidence="4" type="ORF">GDO78_017866</name>
</gene>
<dbReference type="PANTHER" id="PTHR11905:SF136">
    <property type="entry name" value="DISINTEGRIN AND METALLOPROTEINASE DOMAIN-CONTAINING PROTEIN 9"/>
    <property type="match status" value="1"/>
</dbReference>
<evidence type="ECO:0000256" key="2">
    <source>
        <dbReference type="SAM" id="Phobius"/>
    </source>
</evidence>
<name>A0A8J6BA80_ELECQ</name>